<feature type="transmembrane region" description="Helical" evidence="14">
    <location>
        <begin position="804"/>
        <end position="823"/>
    </location>
</feature>
<feature type="transmembrane region" description="Helical" evidence="14">
    <location>
        <begin position="934"/>
        <end position="953"/>
    </location>
</feature>
<dbReference type="InterPro" id="IPR003439">
    <property type="entry name" value="ABC_transporter-like_ATP-bd"/>
</dbReference>
<sequence>MTAAAGLGRISGALASYADGRITPRLTTEADIALVAAVCRVEASAYGEDGFADRQEAAEVGVTRTRLMVQDGQRFMAALIRMTAAGGVITALHPMMLPLLLLAVIPAGVGAVLSARVDYETHYLNVGDRNVRSMMRWWASYSRYGYEVRANGMTGYLVHWYRALSDRIDQRTLTAAPRMLRITLATSALGGAFLLGTWATLAWPATTGRVALPVAATAVVAVQTTLAALSQFVIHGAAMFHTSLYLADMHSFLDLAADRAPRRGQTAIPDRVEEIRLEEVRYQYPGKDEPAVAGVSLTLRRGEILAIVGENGSGKSTLAKLITGILLPDKGRVLWDGTDLAAADPDAVWKRTALVPQNFACWPLRTRENITLGQPRAYDDAPVWGGRRRRRHARDGRETAPATRHPPGQGAVGRHRTVRRPVAAPGLRQGAVPADPPADPGRTDLPDGRARRTPDLPGDQTHRRRAHDHRRHPPTGEHPPGRPHHRHERGTRDRAGRIRGTGRRGRPVRRTRRPVQGPVRNAATPTWPPPDHRGQGSRRHRCPGRSHERRSSGSGCPAPGAAAARPPRGMAGARTAERGTVVSHHIRPRPALSYGVAARSVPSSCPEVVPMASPPPTPATPGSLKRVVTASLIGTTIEWYDFFLYGSAAALVFDKLFFPESDPLVGTLLAFLTYAVGFVARPVGALVFGHYGDRLGRKKLLVISLLMMGGATFAIGLLPTHAQLGSTAAVLLTLLRLVQGFALGGEWGGAVLLVSEHGDARRRGFWASWPQTGAPAGQLLATAVLAVLTAVLTEEAFVSWGWRVPFLLSGALVLVGLWIRLSVDESPVFKAALAKAEARRTAGNAGAAAAKAEAMPLLAVLRHHWRDVLIAMGARMAENISYYVITAFVLVYGTKHLDMDKQTVLNAVLVASAVHFAAIPVWGALSDRWGRKPVYLLGAAGVGLWAFPFFWLIDTESFGAVLLAVTVGLVLHGAMYAPQAAFFSELFATRVRYSGASIGAQFSSVAAGAPAPLIATALLADFGGSTPVALYVIAAALLTLLAVGVAKETRMRDLERIGEPEEPGKPEEPGSSGIAAAPRGVSSVDGR</sequence>
<evidence type="ECO:0000256" key="6">
    <source>
        <dbReference type="ARBA" id="ARBA00022741"/>
    </source>
</evidence>
<evidence type="ECO:0000256" key="12">
    <source>
        <dbReference type="ARBA" id="ARBA00039918"/>
    </source>
</evidence>
<evidence type="ECO:0000256" key="5">
    <source>
        <dbReference type="ARBA" id="ARBA00022692"/>
    </source>
</evidence>
<feature type="compositionally biased region" description="Basic residues" evidence="13">
    <location>
        <begin position="500"/>
        <end position="513"/>
    </location>
</feature>
<dbReference type="SUPFAM" id="SSF103473">
    <property type="entry name" value="MFS general substrate transporter"/>
    <property type="match status" value="1"/>
</dbReference>
<feature type="region of interest" description="Disordered" evidence="13">
    <location>
        <begin position="376"/>
        <end position="585"/>
    </location>
</feature>
<keyword evidence="9 14" id="KW-1133">Transmembrane helix</keyword>
<evidence type="ECO:0000256" key="2">
    <source>
        <dbReference type="ARBA" id="ARBA00008240"/>
    </source>
</evidence>
<dbReference type="InterPro" id="IPR005828">
    <property type="entry name" value="MFS_sugar_transport-like"/>
</dbReference>
<dbReference type="InterPro" id="IPR036259">
    <property type="entry name" value="MFS_trans_sf"/>
</dbReference>
<feature type="transmembrane region" description="Helical" evidence="14">
    <location>
        <begin position="998"/>
        <end position="1022"/>
    </location>
</feature>
<reference evidence="17 18" key="1">
    <citation type="submission" date="2016-10" db="EMBL/GenBank/DDBJ databases">
        <authorList>
            <person name="de Groot N.N."/>
        </authorList>
    </citation>
    <scope>NUCLEOTIDE SEQUENCE [LARGE SCALE GENOMIC DNA]</scope>
    <source>
        <strain evidence="17 18">CGMCC 4.3519</strain>
    </source>
</reference>
<keyword evidence="8" id="KW-0769">Symport</keyword>
<feature type="domain" description="ABC transporter" evidence="16">
    <location>
        <begin position="275"/>
        <end position="520"/>
    </location>
</feature>
<feature type="transmembrane region" description="Helical" evidence="14">
    <location>
        <begin position="903"/>
        <end position="922"/>
    </location>
</feature>
<dbReference type="GO" id="GO:0005886">
    <property type="term" value="C:plasma membrane"/>
    <property type="evidence" value="ECO:0007669"/>
    <property type="project" value="UniProtKB-SubCell"/>
</dbReference>
<keyword evidence="3" id="KW-0813">Transport</keyword>
<evidence type="ECO:0000256" key="4">
    <source>
        <dbReference type="ARBA" id="ARBA00022475"/>
    </source>
</evidence>
<evidence type="ECO:0000256" key="3">
    <source>
        <dbReference type="ARBA" id="ARBA00022448"/>
    </source>
</evidence>
<keyword evidence="5 14" id="KW-0812">Transmembrane</keyword>
<dbReference type="GO" id="GO:0005524">
    <property type="term" value="F:ATP binding"/>
    <property type="evidence" value="ECO:0007669"/>
    <property type="project" value="UniProtKB-KW"/>
</dbReference>
<dbReference type="Gene3D" id="1.20.1250.20">
    <property type="entry name" value="MFS general substrate transporter like domains"/>
    <property type="match status" value="1"/>
</dbReference>
<feature type="transmembrane region" description="Helical" evidence="14">
    <location>
        <begin position="1028"/>
        <end position="1046"/>
    </location>
</feature>
<dbReference type="Proteomes" id="UP000199055">
    <property type="component" value="Unassembled WGS sequence"/>
</dbReference>
<feature type="region of interest" description="Disordered" evidence="13">
    <location>
        <begin position="1054"/>
        <end position="1087"/>
    </location>
</feature>
<feature type="compositionally biased region" description="Low complexity" evidence="13">
    <location>
        <begin position="552"/>
        <end position="574"/>
    </location>
</feature>
<dbReference type="Gene3D" id="3.40.50.300">
    <property type="entry name" value="P-loop containing nucleotide triphosphate hydrolases"/>
    <property type="match status" value="1"/>
</dbReference>
<evidence type="ECO:0000256" key="8">
    <source>
        <dbReference type="ARBA" id="ARBA00022847"/>
    </source>
</evidence>
<name>A0A1H9F898_9ACTN</name>
<dbReference type="EMBL" id="FOET01000006">
    <property type="protein sequence ID" value="SEQ34186.1"/>
    <property type="molecule type" value="Genomic_DNA"/>
</dbReference>
<dbReference type="Pfam" id="PF00083">
    <property type="entry name" value="Sugar_tr"/>
    <property type="match status" value="1"/>
</dbReference>
<dbReference type="PANTHER" id="PTHR43045">
    <property type="entry name" value="SHIKIMATE TRANSPORTER"/>
    <property type="match status" value="1"/>
</dbReference>
<feature type="compositionally biased region" description="Basic and acidic residues" evidence="13">
    <location>
        <begin position="1054"/>
        <end position="1068"/>
    </location>
</feature>
<accession>A0A1H9F898</accession>
<protein>
    <recommendedName>
        <fullName evidence="12">Putative proline/betaine transporter</fullName>
    </recommendedName>
</protein>
<keyword evidence="18" id="KW-1185">Reference proteome</keyword>
<feature type="transmembrane region" description="Helical" evidence="14">
    <location>
        <begin position="210"/>
        <end position="234"/>
    </location>
</feature>
<evidence type="ECO:0000259" key="16">
    <source>
        <dbReference type="PROSITE" id="PS50893"/>
    </source>
</evidence>
<evidence type="ECO:0000256" key="9">
    <source>
        <dbReference type="ARBA" id="ARBA00022989"/>
    </source>
</evidence>
<organism evidence="17 18">
    <name type="scientific">Streptomyces radiopugnans</name>
    <dbReference type="NCBI Taxonomy" id="403935"/>
    <lineage>
        <taxon>Bacteria</taxon>
        <taxon>Bacillati</taxon>
        <taxon>Actinomycetota</taxon>
        <taxon>Actinomycetes</taxon>
        <taxon>Kitasatosporales</taxon>
        <taxon>Streptomycetaceae</taxon>
        <taxon>Streptomyces</taxon>
    </lineage>
</organism>
<dbReference type="SMART" id="SM00382">
    <property type="entry name" value="AAA"/>
    <property type="match status" value="1"/>
</dbReference>
<dbReference type="AlphaFoldDB" id="A0A1H9F898"/>
<evidence type="ECO:0000256" key="1">
    <source>
        <dbReference type="ARBA" id="ARBA00004651"/>
    </source>
</evidence>
<evidence type="ECO:0000256" key="14">
    <source>
        <dbReference type="SAM" id="Phobius"/>
    </source>
</evidence>
<dbReference type="FunFam" id="1.20.1250.20:FF:000001">
    <property type="entry name" value="Dicarboxylate MFS transporter"/>
    <property type="match status" value="1"/>
</dbReference>
<dbReference type="STRING" id="403935.SAMN05216481_106125"/>
<dbReference type="InterPro" id="IPR020846">
    <property type="entry name" value="MFS_dom"/>
</dbReference>
<feature type="transmembrane region" description="Helical" evidence="14">
    <location>
        <begin position="639"/>
        <end position="658"/>
    </location>
</feature>
<feature type="transmembrane region" description="Helical" evidence="14">
    <location>
        <begin position="880"/>
        <end position="897"/>
    </location>
</feature>
<keyword evidence="4" id="KW-1003">Cell membrane</keyword>
<keyword evidence="6" id="KW-0547">Nucleotide-binding</keyword>
<feature type="transmembrane region" description="Helical" evidence="14">
    <location>
        <begin position="664"/>
        <end position="688"/>
    </location>
</feature>
<dbReference type="GO" id="GO:0016887">
    <property type="term" value="F:ATP hydrolysis activity"/>
    <property type="evidence" value="ECO:0007669"/>
    <property type="project" value="InterPro"/>
</dbReference>
<dbReference type="Pfam" id="PF00005">
    <property type="entry name" value="ABC_tran"/>
    <property type="match status" value="1"/>
</dbReference>
<evidence type="ECO:0000256" key="13">
    <source>
        <dbReference type="SAM" id="MobiDB-lite"/>
    </source>
</evidence>
<comment type="subcellular location">
    <subcellularLocation>
        <location evidence="1">Cell membrane</location>
        <topology evidence="1">Multi-pass membrane protein</topology>
    </subcellularLocation>
</comment>
<dbReference type="PROSITE" id="PS50850">
    <property type="entry name" value="MFS"/>
    <property type="match status" value="1"/>
</dbReference>
<dbReference type="InterPro" id="IPR003593">
    <property type="entry name" value="AAA+_ATPase"/>
</dbReference>
<proteinExistence type="inferred from homology"/>
<feature type="transmembrane region" description="Helical" evidence="14">
    <location>
        <begin position="700"/>
        <end position="718"/>
    </location>
</feature>
<evidence type="ECO:0000259" key="15">
    <source>
        <dbReference type="PROSITE" id="PS50850"/>
    </source>
</evidence>
<feature type="transmembrane region" description="Helical" evidence="14">
    <location>
        <begin position="99"/>
        <end position="119"/>
    </location>
</feature>
<feature type="compositionally biased region" description="Basic residues" evidence="13">
    <location>
        <begin position="535"/>
        <end position="544"/>
    </location>
</feature>
<dbReference type="PANTHER" id="PTHR43045:SF1">
    <property type="entry name" value="SHIKIMATE TRANSPORTER"/>
    <property type="match status" value="1"/>
</dbReference>
<feature type="domain" description="Major facilitator superfamily (MFS) profile" evidence="15">
    <location>
        <begin position="627"/>
        <end position="1050"/>
    </location>
</feature>
<dbReference type="PROSITE" id="PS50893">
    <property type="entry name" value="ABC_TRANSPORTER_2"/>
    <property type="match status" value="1"/>
</dbReference>
<comment type="function">
    <text evidence="11">May be a proton symporter involved in the uptake of osmolytes such as proline and glycine betaine.</text>
</comment>
<dbReference type="GO" id="GO:0015293">
    <property type="term" value="F:symporter activity"/>
    <property type="evidence" value="ECO:0007669"/>
    <property type="project" value="UniProtKB-KW"/>
</dbReference>
<evidence type="ECO:0000313" key="17">
    <source>
        <dbReference type="EMBL" id="SEQ34186.1"/>
    </source>
</evidence>
<keyword evidence="7" id="KW-0067">ATP-binding</keyword>
<dbReference type="CDD" id="cd17369">
    <property type="entry name" value="MFS_ShiA_like"/>
    <property type="match status" value="1"/>
</dbReference>
<dbReference type="InterPro" id="IPR027417">
    <property type="entry name" value="P-loop_NTPase"/>
</dbReference>
<feature type="transmembrane region" description="Helical" evidence="14">
    <location>
        <begin position="774"/>
        <end position="792"/>
    </location>
</feature>
<dbReference type="SUPFAM" id="SSF52540">
    <property type="entry name" value="P-loop containing nucleoside triphosphate hydrolases"/>
    <property type="match status" value="1"/>
</dbReference>
<comment type="similarity">
    <text evidence="2">Belongs to the major facilitator superfamily. Metabolite:H+ Symporter (MHS) family (TC 2.A.1.6) family.</text>
</comment>
<dbReference type="InterPro" id="IPR005829">
    <property type="entry name" value="Sugar_transporter_CS"/>
</dbReference>
<feature type="transmembrane region" description="Helical" evidence="14">
    <location>
        <begin position="959"/>
        <end position="977"/>
    </location>
</feature>
<feature type="compositionally biased region" description="Basic residues" evidence="13">
    <location>
        <begin position="462"/>
        <end position="473"/>
    </location>
</feature>
<gene>
    <name evidence="17" type="ORF">SAMN05216481_106125</name>
</gene>
<dbReference type="PROSITE" id="PS00217">
    <property type="entry name" value="SUGAR_TRANSPORT_2"/>
    <property type="match status" value="1"/>
</dbReference>
<evidence type="ECO:0000256" key="7">
    <source>
        <dbReference type="ARBA" id="ARBA00022840"/>
    </source>
</evidence>
<feature type="compositionally biased region" description="Basic and acidic residues" evidence="13">
    <location>
        <begin position="441"/>
        <end position="454"/>
    </location>
</feature>
<keyword evidence="10 14" id="KW-0472">Membrane</keyword>
<evidence type="ECO:0000313" key="18">
    <source>
        <dbReference type="Proteomes" id="UP000199055"/>
    </source>
</evidence>
<evidence type="ECO:0000256" key="10">
    <source>
        <dbReference type="ARBA" id="ARBA00023136"/>
    </source>
</evidence>
<evidence type="ECO:0000256" key="11">
    <source>
        <dbReference type="ARBA" id="ARBA00037295"/>
    </source>
</evidence>
<feature type="transmembrane region" description="Helical" evidence="14">
    <location>
        <begin position="730"/>
        <end position="754"/>
    </location>
</feature>
<feature type="transmembrane region" description="Helical" evidence="14">
    <location>
        <begin position="180"/>
        <end position="204"/>
    </location>
</feature>